<dbReference type="InterPro" id="IPR019734">
    <property type="entry name" value="TPR_rpt"/>
</dbReference>
<evidence type="ECO:0000256" key="1">
    <source>
        <dbReference type="ARBA" id="ARBA00004123"/>
    </source>
</evidence>
<evidence type="ECO:0000256" key="5">
    <source>
        <dbReference type="ARBA" id="ARBA00023242"/>
    </source>
</evidence>
<dbReference type="SMART" id="SM00028">
    <property type="entry name" value="TPR"/>
    <property type="match status" value="1"/>
</dbReference>
<dbReference type="PANTHER" id="PTHR36326">
    <property type="entry name" value="PROTEIN POLLENLESS 3-LIKE 2"/>
    <property type="match status" value="1"/>
</dbReference>
<reference evidence="10 11" key="1">
    <citation type="submission" date="2024-01" db="EMBL/GenBank/DDBJ databases">
        <title>The genomes of 5 underutilized Papilionoideae crops provide insights into root nodulation and disease resistanc.</title>
        <authorList>
            <person name="Jiang F."/>
        </authorList>
    </citation>
    <scope>NUCLEOTIDE SEQUENCE [LARGE SCALE GENOMIC DNA]</scope>
    <source>
        <strain evidence="10">LVBAO_FW01</strain>
        <tissue evidence="10">Leaves</tissue>
    </source>
</reference>
<dbReference type="GO" id="GO:0005634">
    <property type="term" value="C:nucleus"/>
    <property type="evidence" value="ECO:0007669"/>
    <property type="project" value="UniProtKB-SubCell"/>
</dbReference>
<feature type="compositionally biased region" description="Low complexity" evidence="9">
    <location>
        <begin position="14"/>
        <end position="25"/>
    </location>
</feature>
<dbReference type="Pfam" id="PF00515">
    <property type="entry name" value="TPR_1"/>
    <property type="match status" value="1"/>
</dbReference>
<protein>
    <submittedName>
        <fullName evidence="10">Uncharacterized protein</fullName>
    </submittedName>
</protein>
<evidence type="ECO:0000313" key="11">
    <source>
        <dbReference type="Proteomes" id="UP001367508"/>
    </source>
</evidence>
<dbReference type="AlphaFoldDB" id="A0AAN9MSK4"/>
<dbReference type="SUPFAM" id="SSF48452">
    <property type="entry name" value="TPR-like"/>
    <property type="match status" value="1"/>
</dbReference>
<comment type="caution">
    <text evidence="10">The sequence shown here is derived from an EMBL/GenBank/DDBJ whole genome shotgun (WGS) entry which is preliminary data.</text>
</comment>
<dbReference type="Proteomes" id="UP001367508">
    <property type="component" value="Unassembled WGS sequence"/>
</dbReference>
<gene>
    <name evidence="10" type="ORF">VNO77_02218</name>
</gene>
<evidence type="ECO:0000256" key="2">
    <source>
        <dbReference type="ARBA" id="ARBA00022737"/>
    </source>
</evidence>
<dbReference type="Gene3D" id="1.25.40.10">
    <property type="entry name" value="Tetratricopeptide repeat domain"/>
    <property type="match status" value="1"/>
</dbReference>
<dbReference type="EMBL" id="JAYMYQ010000001">
    <property type="protein sequence ID" value="KAK7360235.1"/>
    <property type="molecule type" value="Genomic_DNA"/>
</dbReference>
<organism evidence="10 11">
    <name type="scientific">Canavalia gladiata</name>
    <name type="common">Sword bean</name>
    <name type="synonym">Dolichos gladiatus</name>
    <dbReference type="NCBI Taxonomy" id="3824"/>
    <lineage>
        <taxon>Eukaryota</taxon>
        <taxon>Viridiplantae</taxon>
        <taxon>Streptophyta</taxon>
        <taxon>Embryophyta</taxon>
        <taxon>Tracheophyta</taxon>
        <taxon>Spermatophyta</taxon>
        <taxon>Magnoliopsida</taxon>
        <taxon>eudicotyledons</taxon>
        <taxon>Gunneridae</taxon>
        <taxon>Pentapetalae</taxon>
        <taxon>rosids</taxon>
        <taxon>fabids</taxon>
        <taxon>Fabales</taxon>
        <taxon>Fabaceae</taxon>
        <taxon>Papilionoideae</taxon>
        <taxon>50 kb inversion clade</taxon>
        <taxon>NPAAA clade</taxon>
        <taxon>indigoferoid/millettioid clade</taxon>
        <taxon>Phaseoleae</taxon>
        <taxon>Canavalia</taxon>
    </lineage>
</organism>
<keyword evidence="5" id="KW-0539">Nucleus</keyword>
<evidence type="ECO:0000256" key="8">
    <source>
        <dbReference type="SAM" id="Coils"/>
    </source>
</evidence>
<dbReference type="PANTHER" id="PTHR36326:SF7">
    <property type="entry name" value="PROTEIN POLLENLESS 3-LIKE 2"/>
    <property type="match status" value="1"/>
</dbReference>
<keyword evidence="4 8" id="KW-0175">Coiled coil</keyword>
<evidence type="ECO:0000256" key="4">
    <source>
        <dbReference type="ARBA" id="ARBA00023054"/>
    </source>
</evidence>
<feature type="coiled-coil region" evidence="8">
    <location>
        <begin position="89"/>
        <end position="116"/>
    </location>
</feature>
<feature type="repeat" description="TPR" evidence="7">
    <location>
        <begin position="176"/>
        <end position="209"/>
    </location>
</feature>
<keyword evidence="2" id="KW-0677">Repeat</keyword>
<evidence type="ECO:0000256" key="3">
    <source>
        <dbReference type="ARBA" id="ARBA00022803"/>
    </source>
</evidence>
<comment type="similarity">
    <text evidence="6">Belongs to the MS5 protein family.</text>
</comment>
<dbReference type="InterPro" id="IPR011990">
    <property type="entry name" value="TPR-like_helical_dom_sf"/>
</dbReference>
<accession>A0AAN9MSK4</accession>
<feature type="coiled-coil region" evidence="8">
    <location>
        <begin position="246"/>
        <end position="273"/>
    </location>
</feature>
<evidence type="ECO:0000256" key="9">
    <source>
        <dbReference type="SAM" id="MobiDB-lite"/>
    </source>
</evidence>
<sequence>MLQEMWNAPPGFRPSKSAPSSPAKPLGVPRTRSESFHVTHKVPLGDTPYVRAKNVQLVDKDPERAIPLFWAAINAGDRVDSALKDMAIVMKQQNRAEEAIEAIKSLRSRCSDQAQESLDNILLDLYKRCGRLDDQIGLLKHKLYLIQQGLAFNGKRTKTARSQGKKFQVSVEQEATRLLGNLGWALMQQNNYVEAEEAYRRALSIAADNNKMCNLGICLMKQGRIGEAKETLYRVKPAVVDGPRGSDSHLKAYERAQQMLKDLESEMMNKGGDRIEQSRLFEAFLGSSSIWQPQPCKDHTSLPLPATNSSKTHDDFADENINSNIVTTNHPPPLNKGTKQVSMLVNNSLNVAAPPFYASLKSSSILREQPIENHFSETLKRTRSGNAAGSMRVNDAVEINRLHVELGVPENKTRRLSSEDLLPDNKDFEEAILAAILGPPNELDKANNDTSSTIFQKKTDKRLKVFQDITLSLSPRA</sequence>
<evidence type="ECO:0000256" key="6">
    <source>
        <dbReference type="ARBA" id="ARBA00025750"/>
    </source>
</evidence>
<keyword evidence="11" id="KW-1185">Reference proteome</keyword>
<name>A0AAN9MSK4_CANGL</name>
<evidence type="ECO:0000256" key="7">
    <source>
        <dbReference type="PROSITE-ProRule" id="PRU00339"/>
    </source>
</evidence>
<dbReference type="PROSITE" id="PS50005">
    <property type="entry name" value="TPR"/>
    <property type="match status" value="1"/>
</dbReference>
<dbReference type="InterPro" id="IPR044961">
    <property type="entry name" value="MS5/SDI1"/>
</dbReference>
<keyword evidence="3 7" id="KW-0802">TPR repeat</keyword>
<evidence type="ECO:0000313" key="10">
    <source>
        <dbReference type="EMBL" id="KAK7360235.1"/>
    </source>
</evidence>
<comment type="subcellular location">
    <subcellularLocation>
        <location evidence="1">Nucleus</location>
    </subcellularLocation>
</comment>
<proteinExistence type="inferred from homology"/>
<feature type="region of interest" description="Disordered" evidence="9">
    <location>
        <begin position="1"/>
        <end position="35"/>
    </location>
</feature>